<dbReference type="AlphaFoldDB" id="A0A368KLH3"/>
<comment type="caution">
    <text evidence="2">The sequence shown here is derived from an EMBL/GenBank/DDBJ whole genome shotgun (WGS) entry which is preliminary data.</text>
</comment>
<feature type="transmembrane region" description="Helical" evidence="1">
    <location>
        <begin position="27"/>
        <end position="49"/>
    </location>
</feature>
<evidence type="ECO:0000256" key="1">
    <source>
        <dbReference type="SAM" id="Phobius"/>
    </source>
</evidence>
<reference evidence="2 3" key="1">
    <citation type="submission" date="2018-07" db="EMBL/GenBank/DDBJ databases">
        <title>Comparative genomes isolates from brazilian mangrove.</title>
        <authorList>
            <person name="De Araujo J.E."/>
            <person name="Taketani R.G."/>
            <person name="Silva M.C.P."/>
            <person name="Lourenco M.V."/>
            <person name="Oliveira V.M."/>
            <person name="Andreote F.D."/>
        </authorList>
    </citation>
    <scope>NUCLEOTIDE SEQUENCE [LARGE SCALE GENOMIC DNA]</scope>
    <source>
        <strain evidence="2 3">HEX PRIS-MGV</strain>
    </source>
</reference>
<keyword evidence="1" id="KW-0812">Transmembrane</keyword>
<sequence>MTSAEPNPYVSPVDRKPLDETSSYGQAIARIFSLGIFSASLLPTLYILYGLSVHYDFLLAHPHRSYRPLLIVFGLPLSIVTVFLLAIAAVIFTVLGCEKDAALILNLGIPLSILPFALSILGPLVICLLTGASLGS</sequence>
<gene>
    <name evidence="2" type="ORF">DTL42_24930</name>
</gene>
<keyword evidence="1" id="KW-0472">Membrane</keyword>
<name>A0A368KLH3_9BACT</name>
<proteinExistence type="predicted"/>
<evidence type="ECO:0000313" key="3">
    <source>
        <dbReference type="Proteomes" id="UP000253562"/>
    </source>
</evidence>
<accession>A0A368KLH3</accession>
<organism evidence="2 3">
    <name type="scientific">Bremerella cremea</name>
    <dbReference type="NCBI Taxonomy" id="1031537"/>
    <lineage>
        <taxon>Bacteria</taxon>
        <taxon>Pseudomonadati</taxon>
        <taxon>Planctomycetota</taxon>
        <taxon>Planctomycetia</taxon>
        <taxon>Pirellulales</taxon>
        <taxon>Pirellulaceae</taxon>
        <taxon>Bremerella</taxon>
    </lineage>
</organism>
<protein>
    <submittedName>
        <fullName evidence="2">Uncharacterized protein</fullName>
    </submittedName>
</protein>
<evidence type="ECO:0000313" key="2">
    <source>
        <dbReference type="EMBL" id="RCS40618.1"/>
    </source>
</evidence>
<dbReference type="RefSeq" id="WP_114373460.1">
    <property type="nucleotide sequence ID" value="NZ_QPEX01000046.1"/>
</dbReference>
<dbReference type="Proteomes" id="UP000253562">
    <property type="component" value="Unassembled WGS sequence"/>
</dbReference>
<keyword evidence="1" id="KW-1133">Transmembrane helix</keyword>
<feature type="transmembrane region" description="Helical" evidence="1">
    <location>
        <begin position="107"/>
        <end position="132"/>
    </location>
</feature>
<dbReference type="EMBL" id="QPEX01000046">
    <property type="protein sequence ID" value="RCS40618.1"/>
    <property type="molecule type" value="Genomic_DNA"/>
</dbReference>
<feature type="transmembrane region" description="Helical" evidence="1">
    <location>
        <begin position="69"/>
        <end position="95"/>
    </location>
</feature>